<accession>A0AAE3DKU6</accession>
<sequence>MKTLTQTILPRIALYQVLAKEDLSEEHIYSYMRTYMLEIVARQKHSTMIKMELIPGFYWLYSTIALKIMRKSDLHESKLNHGRDFFDFTITKCLWHTACVENSCANLCHLFCDVDNVTYGNLKKLGFSRTKTLGYGGDCCDFHFFRK</sequence>
<keyword evidence="1" id="KW-0378">Hydrolase</keyword>
<evidence type="ECO:0000313" key="2">
    <source>
        <dbReference type="Proteomes" id="UP001198962"/>
    </source>
</evidence>
<evidence type="ECO:0000313" key="1">
    <source>
        <dbReference type="EMBL" id="MCC2164416.1"/>
    </source>
</evidence>
<dbReference type="AlphaFoldDB" id="A0AAE3DKU6"/>
<protein>
    <submittedName>
        <fullName evidence="1">L-2-amino-thiazoline-4-carboxylic acid hydrolase</fullName>
    </submittedName>
</protein>
<comment type="caution">
    <text evidence="1">The sequence shown here is derived from an EMBL/GenBank/DDBJ whole genome shotgun (WGS) entry which is preliminary data.</text>
</comment>
<dbReference type="Proteomes" id="UP001198962">
    <property type="component" value="Unassembled WGS sequence"/>
</dbReference>
<dbReference type="InterPro" id="IPR026002">
    <property type="entry name" value="ATC_hydrolase-like"/>
</dbReference>
<reference evidence="1" key="1">
    <citation type="submission" date="2021-10" db="EMBL/GenBank/DDBJ databases">
        <title>Anaerobic single-cell dispensing facilitates the cultivation of human gut bacteria.</title>
        <authorList>
            <person name="Afrizal A."/>
        </authorList>
    </citation>
    <scope>NUCLEOTIDE SEQUENCE</scope>
    <source>
        <strain evidence="1">CLA-AA-H274</strain>
    </source>
</reference>
<gene>
    <name evidence="1" type="ORF">LKD32_05900</name>
</gene>
<keyword evidence="2" id="KW-1185">Reference proteome</keyword>
<dbReference type="RefSeq" id="WP_349061566.1">
    <property type="nucleotide sequence ID" value="NZ_JBBNJH010000043.1"/>
</dbReference>
<dbReference type="Pfam" id="PF14196">
    <property type="entry name" value="ATC_hydrolase"/>
    <property type="match status" value="1"/>
</dbReference>
<proteinExistence type="predicted"/>
<dbReference type="EMBL" id="JAJEPU010000013">
    <property type="protein sequence ID" value="MCC2164416.1"/>
    <property type="molecule type" value="Genomic_DNA"/>
</dbReference>
<organism evidence="1 2">
    <name type="scientific">Brotaphodocola catenula</name>
    <dbReference type="NCBI Taxonomy" id="2885361"/>
    <lineage>
        <taxon>Bacteria</taxon>
        <taxon>Bacillati</taxon>
        <taxon>Bacillota</taxon>
        <taxon>Clostridia</taxon>
        <taxon>Lachnospirales</taxon>
        <taxon>Lachnospiraceae</taxon>
        <taxon>Brotaphodocola</taxon>
    </lineage>
</organism>
<dbReference type="GO" id="GO:0016787">
    <property type="term" value="F:hydrolase activity"/>
    <property type="evidence" value="ECO:0007669"/>
    <property type="project" value="UniProtKB-KW"/>
</dbReference>
<name>A0AAE3DKU6_9FIRM</name>